<dbReference type="PROSITE" id="PS51194">
    <property type="entry name" value="HELICASE_CTER"/>
    <property type="match status" value="1"/>
</dbReference>
<dbReference type="InterPro" id="IPR049730">
    <property type="entry name" value="SNF2/RAD54-like_C"/>
</dbReference>
<dbReference type="PANTHER" id="PTHR10799">
    <property type="entry name" value="SNF2/RAD54 HELICASE FAMILY"/>
    <property type="match status" value="1"/>
</dbReference>
<organism evidence="12">
    <name type="scientific">Picocystis salinarum</name>
    <dbReference type="NCBI Taxonomy" id="88271"/>
    <lineage>
        <taxon>Eukaryota</taxon>
        <taxon>Viridiplantae</taxon>
        <taxon>Chlorophyta</taxon>
        <taxon>Picocystophyceae</taxon>
        <taxon>Picocystales</taxon>
        <taxon>Picocystaceae</taxon>
        <taxon>Picocystis</taxon>
    </lineage>
</organism>
<evidence type="ECO:0000256" key="2">
    <source>
        <dbReference type="ARBA" id="ARBA00007025"/>
    </source>
</evidence>
<dbReference type="GO" id="GO:0004386">
    <property type="term" value="F:helicase activity"/>
    <property type="evidence" value="ECO:0007669"/>
    <property type="project" value="UniProtKB-KW"/>
</dbReference>
<accession>A0A7S3UBQ1</accession>
<evidence type="ECO:0000256" key="9">
    <source>
        <dbReference type="SAM" id="MobiDB-lite"/>
    </source>
</evidence>
<feature type="domain" description="Helicase C-terminal" evidence="11">
    <location>
        <begin position="497"/>
        <end position="663"/>
    </location>
</feature>
<keyword evidence="5" id="KW-0347">Helicase</keyword>
<evidence type="ECO:0000256" key="4">
    <source>
        <dbReference type="ARBA" id="ARBA00022801"/>
    </source>
</evidence>
<comment type="similarity">
    <text evidence="2">Belongs to the SNF2/RAD54 helicase family.</text>
</comment>
<name>A0A7S3UBQ1_9CHLO</name>
<dbReference type="SUPFAM" id="SSF52540">
    <property type="entry name" value="P-loop containing nucleoside triphosphate hydrolases"/>
    <property type="match status" value="2"/>
</dbReference>
<dbReference type="InterPro" id="IPR001650">
    <property type="entry name" value="Helicase_C-like"/>
</dbReference>
<dbReference type="InterPro" id="IPR027417">
    <property type="entry name" value="P-loop_NTPase"/>
</dbReference>
<keyword evidence="6" id="KW-0067">ATP-binding</keyword>
<evidence type="ECO:0000256" key="8">
    <source>
        <dbReference type="ARBA" id="ARBA00023242"/>
    </source>
</evidence>
<dbReference type="InterPro" id="IPR000330">
    <property type="entry name" value="SNF2_N"/>
</dbReference>
<dbReference type="Pfam" id="PF00271">
    <property type="entry name" value="Helicase_C"/>
    <property type="match status" value="1"/>
</dbReference>
<evidence type="ECO:0000259" key="10">
    <source>
        <dbReference type="PROSITE" id="PS51192"/>
    </source>
</evidence>
<comment type="subcellular location">
    <subcellularLocation>
        <location evidence="1">Nucleus</location>
    </subcellularLocation>
</comment>
<feature type="region of interest" description="Disordered" evidence="9">
    <location>
        <begin position="27"/>
        <end position="83"/>
    </location>
</feature>
<protein>
    <submittedName>
        <fullName evidence="12">Uncharacterized protein</fullName>
    </submittedName>
</protein>
<evidence type="ECO:0000259" key="11">
    <source>
        <dbReference type="PROSITE" id="PS51194"/>
    </source>
</evidence>
<feature type="region of interest" description="Disordered" evidence="9">
    <location>
        <begin position="118"/>
        <end position="150"/>
    </location>
</feature>
<keyword evidence="8" id="KW-0539">Nucleus</keyword>
<evidence type="ECO:0000256" key="3">
    <source>
        <dbReference type="ARBA" id="ARBA00022741"/>
    </source>
</evidence>
<evidence type="ECO:0000256" key="5">
    <source>
        <dbReference type="ARBA" id="ARBA00022806"/>
    </source>
</evidence>
<dbReference type="Gene3D" id="3.40.50.10810">
    <property type="entry name" value="Tandem AAA-ATPase domain"/>
    <property type="match status" value="1"/>
</dbReference>
<feature type="compositionally biased region" description="Basic and acidic residues" evidence="9">
    <location>
        <begin position="27"/>
        <end position="39"/>
    </location>
</feature>
<evidence type="ECO:0000256" key="1">
    <source>
        <dbReference type="ARBA" id="ARBA00004123"/>
    </source>
</evidence>
<proteinExistence type="inferred from homology"/>
<gene>
    <name evidence="12" type="ORF">PSAL00342_LOCUS1912</name>
</gene>
<keyword evidence="4" id="KW-0378">Hydrolase</keyword>
<evidence type="ECO:0000313" key="12">
    <source>
        <dbReference type="EMBL" id="CAE0608095.1"/>
    </source>
</evidence>
<dbReference type="GO" id="GO:0005634">
    <property type="term" value="C:nucleus"/>
    <property type="evidence" value="ECO:0007669"/>
    <property type="project" value="UniProtKB-SubCell"/>
</dbReference>
<keyword evidence="3" id="KW-0547">Nucleotide-binding</keyword>
<dbReference type="SMART" id="SM00490">
    <property type="entry name" value="HELICc"/>
    <property type="match status" value="1"/>
</dbReference>
<dbReference type="InterPro" id="IPR038718">
    <property type="entry name" value="SNF2-like_sf"/>
</dbReference>
<feature type="compositionally biased region" description="Basic residues" evidence="9">
    <location>
        <begin position="129"/>
        <end position="144"/>
    </location>
</feature>
<feature type="compositionally biased region" description="Basic and acidic residues" evidence="9">
    <location>
        <begin position="47"/>
        <end position="78"/>
    </location>
</feature>
<dbReference type="PROSITE" id="PS51192">
    <property type="entry name" value="HELICASE_ATP_BIND_1"/>
    <property type="match status" value="1"/>
</dbReference>
<dbReference type="GO" id="GO:0005524">
    <property type="term" value="F:ATP binding"/>
    <property type="evidence" value="ECO:0007669"/>
    <property type="project" value="UniProtKB-KW"/>
</dbReference>
<dbReference type="InterPro" id="IPR014001">
    <property type="entry name" value="Helicase_ATP-bd"/>
</dbReference>
<dbReference type="SMART" id="SM00487">
    <property type="entry name" value="DEXDc"/>
    <property type="match status" value="1"/>
</dbReference>
<dbReference type="GO" id="GO:0016787">
    <property type="term" value="F:hydrolase activity"/>
    <property type="evidence" value="ECO:0007669"/>
    <property type="project" value="UniProtKB-KW"/>
</dbReference>
<keyword evidence="7" id="KW-0175">Coiled coil</keyword>
<dbReference type="Pfam" id="PF00176">
    <property type="entry name" value="SNF2-rel_dom"/>
    <property type="match status" value="1"/>
</dbReference>
<dbReference type="FunFam" id="3.40.50.10810:FF:000015">
    <property type="entry name" value="lymphoid-specific helicase isoform X1"/>
    <property type="match status" value="1"/>
</dbReference>
<dbReference type="EMBL" id="HBIS01002148">
    <property type="protein sequence ID" value="CAE0608095.1"/>
    <property type="molecule type" value="Transcribed_RNA"/>
</dbReference>
<dbReference type="CDD" id="cd18793">
    <property type="entry name" value="SF2_C_SNF"/>
    <property type="match status" value="1"/>
</dbReference>
<dbReference type="AlphaFoldDB" id="A0A7S3UBQ1"/>
<evidence type="ECO:0000256" key="7">
    <source>
        <dbReference type="ARBA" id="ARBA00023054"/>
    </source>
</evidence>
<evidence type="ECO:0000256" key="6">
    <source>
        <dbReference type="ARBA" id="ARBA00022840"/>
    </source>
</evidence>
<sequence length="731" mass="83179">MPAAAAVQGVAEEVGLGRKREMDAMEAKLEPENGLKETSSESEEDLGEKLLPDDVAAEENRLHEERERHLKEEREKGVKHMQSRLPQARFKQLDLLLDQTKLYSQFLEEQMHVIEKKTDIESEQESDGHKKRKASPTRSSTKKQKISEQEELSKATKDLVPLINGELREYQLKGIKWMISLYQNGINGILADQMGLGKTVQTIGFLSHLRSKGVLGPFLIIAPLSTLPNWIAEVERWCPSMPALLYHGTKEERAHLRSKCLPTGPVNDKFPVIVTSYEIIIADRKFLQKYLFKYLVVDEGHRLKNYDCKLLRELRQLHCANKLLLTGTPLQNSLPELWSLLNFILPDVFSSLSNFESWFDFSALQEGKTEEVVAAEQRDKVISKLHSILRPFLLRRVKADVELTLPRKQEIILYAQMTPLQKKLNEKLRDKTLLKTLQDKYVKEGGTAVGQLSKLNNMLMQMRKTCNHPDLVTGDYENEPDFPPAKKLRKDCGKLQLLDRLLLKLHEKGHKVLIFSQMTKMLDILEYYLEEMGHNPCRIDGSVSYQDRQAQMKSFNSDPNVFCFLLSTRAGGLGINLTGADTVIIYDSDWNPHQDLQAMDRAHRIGQKKPVLVFRLATANSVEGRMLKRANEKLVLDKIVMKNGAFLQEESSKKTSLSAEELLSMLANQQESGDLAQKGEVDTTSLELILDRNRLERDPELLKKAKPLPPIGIGYTVLEEQKGEGLLSGVE</sequence>
<dbReference type="Gene3D" id="3.40.50.300">
    <property type="entry name" value="P-loop containing nucleotide triphosphate hydrolases"/>
    <property type="match status" value="1"/>
</dbReference>
<feature type="domain" description="Helicase ATP-binding" evidence="10">
    <location>
        <begin position="179"/>
        <end position="347"/>
    </location>
</feature>
<reference evidence="12" key="1">
    <citation type="submission" date="2021-01" db="EMBL/GenBank/DDBJ databases">
        <authorList>
            <person name="Corre E."/>
            <person name="Pelletier E."/>
            <person name="Niang G."/>
            <person name="Scheremetjew M."/>
            <person name="Finn R."/>
            <person name="Kale V."/>
            <person name="Holt S."/>
            <person name="Cochrane G."/>
            <person name="Meng A."/>
            <person name="Brown T."/>
            <person name="Cohen L."/>
        </authorList>
    </citation>
    <scope>NUCLEOTIDE SEQUENCE</scope>
    <source>
        <strain evidence="12">CCMP1897</strain>
    </source>
</reference>